<dbReference type="PANTHER" id="PTHR43000">
    <property type="entry name" value="DTDP-D-GLUCOSE 4,6-DEHYDRATASE-RELATED"/>
    <property type="match status" value="1"/>
</dbReference>
<feature type="domain" description="NAD-dependent epimerase/dehydratase" evidence="3">
    <location>
        <begin position="10"/>
        <end position="248"/>
    </location>
</feature>
<evidence type="ECO:0000256" key="2">
    <source>
        <dbReference type="SAM" id="Phobius"/>
    </source>
</evidence>
<dbReference type="SUPFAM" id="SSF51735">
    <property type="entry name" value="NAD(P)-binding Rossmann-fold domains"/>
    <property type="match status" value="1"/>
</dbReference>
<evidence type="ECO:0000256" key="1">
    <source>
        <dbReference type="ARBA" id="ARBA00007637"/>
    </source>
</evidence>
<reference evidence="4 5" key="1">
    <citation type="submission" date="2017-10" db="EMBL/GenBank/DDBJ databases">
        <title>Bacillus sp. nov., a halophilic bacterium isolated from a Yangshapao Lake.</title>
        <authorList>
            <person name="Wang H."/>
        </authorList>
    </citation>
    <scope>NUCLEOTIDE SEQUENCE [LARGE SCALE GENOMIC DNA]</scope>
    <source>
        <strain evidence="4 5">YSP-3</strain>
    </source>
</reference>
<dbReference type="Proteomes" id="UP000248066">
    <property type="component" value="Unassembled WGS sequence"/>
</dbReference>
<accession>A0A2W0H731</accession>
<dbReference type="InterPro" id="IPR036291">
    <property type="entry name" value="NAD(P)-bd_dom_sf"/>
</dbReference>
<dbReference type="Gene3D" id="3.40.50.720">
    <property type="entry name" value="NAD(P)-binding Rossmann-like Domain"/>
    <property type="match status" value="1"/>
</dbReference>
<keyword evidence="2" id="KW-0472">Membrane</keyword>
<keyword evidence="2" id="KW-0812">Transmembrane</keyword>
<comment type="similarity">
    <text evidence="1">Belongs to the NAD(P)-dependent epimerase/dehydratase family.</text>
</comment>
<dbReference type="OrthoDB" id="9771073at2"/>
<evidence type="ECO:0000259" key="3">
    <source>
        <dbReference type="Pfam" id="PF01370"/>
    </source>
</evidence>
<keyword evidence="5" id="KW-1185">Reference proteome</keyword>
<organism evidence="4 5">
    <name type="scientific">Alteribacter lacisalsi</name>
    <dbReference type="NCBI Taxonomy" id="2045244"/>
    <lineage>
        <taxon>Bacteria</taxon>
        <taxon>Bacillati</taxon>
        <taxon>Bacillota</taxon>
        <taxon>Bacilli</taxon>
        <taxon>Bacillales</taxon>
        <taxon>Bacillaceae</taxon>
        <taxon>Alteribacter</taxon>
    </lineage>
</organism>
<proteinExistence type="inferred from homology"/>
<dbReference type="InterPro" id="IPR001509">
    <property type="entry name" value="Epimerase_deHydtase"/>
</dbReference>
<gene>
    <name evidence="4" type="ORF">CR205_16155</name>
</gene>
<dbReference type="AlphaFoldDB" id="A0A2W0H731"/>
<evidence type="ECO:0000313" key="5">
    <source>
        <dbReference type="Proteomes" id="UP000248066"/>
    </source>
</evidence>
<name>A0A2W0H731_9BACI</name>
<dbReference type="Gene3D" id="3.90.25.10">
    <property type="entry name" value="UDP-galactose 4-epimerase, domain 1"/>
    <property type="match status" value="1"/>
</dbReference>
<dbReference type="CDD" id="cd05256">
    <property type="entry name" value="UDP_AE_SDR_e"/>
    <property type="match status" value="1"/>
</dbReference>
<protein>
    <submittedName>
        <fullName evidence="4">LPS biosynthesis protein WbpP</fullName>
    </submittedName>
</protein>
<dbReference type="RefSeq" id="WP_110521187.1">
    <property type="nucleotide sequence ID" value="NZ_PDOF01000003.1"/>
</dbReference>
<dbReference type="EMBL" id="PDOF01000003">
    <property type="protein sequence ID" value="PYZ95910.1"/>
    <property type="molecule type" value="Genomic_DNA"/>
</dbReference>
<keyword evidence="2" id="KW-1133">Transmembrane helix</keyword>
<evidence type="ECO:0000313" key="4">
    <source>
        <dbReference type="EMBL" id="PYZ95910.1"/>
    </source>
</evidence>
<dbReference type="Pfam" id="PF01370">
    <property type="entry name" value="Epimerase"/>
    <property type="match status" value="1"/>
</dbReference>
<sequence>MIIPENARFLVTGGAGFIGSGLAWYLSRKGHEVVLLDDMSNGSPDTVRELSESENVTFIHGDIRDPEACRDAVEGVDYVLHHAARGSVPQSMDEPLLYDEVNVRGTLNLLDAARDEGVRKFVYASSSAVYGDGGRKPVHENKPLQPLSPYAATKKVNELYARQYSNLYGMETVGLRYFNVFGPRQNPHSAYSSVIPVFLKSLLSGRAPIVHGGGSQTRDFVYLDDVIQANIRACLSGPETAGQVFNIASGQFVSIMQLYRTVERLAGIRIQPEYSGARAGDITHSRADISRAERMLGFSPQTRLTEGIERTMAWYRQTFKVTTTG</sequence>
<comment type="caution">
    <text evidence="4">The sequence shown here is derived from an EMBL/GenBank/DDBJ whole genome shotgun (WGS) entry which is preliminary data.</text>
</comment>
<feature type="transmembrane region" description="Helical" evidence="2">
    <location>
        <begin position="7"/>
        <end position="26"/>
    </location>
</feature>
<dbReference type="PRINTS" id="PR01713">
    <property type="entry name" value="NUCEPIMERASE"/>
</dbReference>